<name>A0A8S1DN48_9INSE</name>
<dbReference type="EMBL" id="CADEPI010000328">
    <property type="protein sequence ID" value="CAB3383879.1"/>
    <property type="molecule type" value="Genomic_DNA"/>
</dbReference>
<dbReference type="GO" id="GO:0005739">
    <property type="term" value="C:mitochondrion"/>
    <property type="evidence" value="ECO:0007669"/>
    <property type="project" value="TreeGrafter"/>
</dbReference>
<dbReference type="InterPro" id="IPR038492">
    <property type="entry name" value="GBBH-like_N_sf"/>
</dbReference>
<dbReference type="Gene3D" id="3.60.130.10">
    <property type="entry name" value="Clavaminate synthase-like"/>
    <property type="match status" value="1"/>
</dbReference>
<evidence type="ECO:0000256" key="9">
    <source>
        <dbReference type="ARBA" id="ARBA00023004"/>
    </source>
</evidence>
<proteinExistence type="inferred from homology"/>
<dbReference type="InterPro" id="IPR010376">
    <property type="entry name" value="GBBH-like_N"/>
</dbReference>
<evidence type="ECO:0000256" key="6">
    <source>
        <dbReference type="ARBA" id="ARBA00022873"/>
    </source>
</evidence>
<evidence type="ECO:0000256" key="2">
    <source>
        <dbReference type="ARBA" id="ARBA00001961"/>
    </source>
</evidence>
<keyword evidence="8" id="KW-0560">Oxidoreductase</keyword>
<comment type="pathway">
    <text evidence="3">Amine and polyamine biosynthesis; carnitine biosynthesis.</text>
</comment>
<comment type="cofactor">
    <cofactor evidence="2">
        <name>L-ascorbate</name>
        <dbReference type="ChEBI" id="CHEBI:38290"/>
    </cofactor>
</comment>
<reference evidence="13 14" key="1">
    <citation type="submission" date="2020-04" db="EMBL/GenBank/DDBJ databases">
        <authorList>
            <person name="Alioto T."/>
            <person name="Alioto T."/>
            <person name="Gomez Garrido J."/>
        </authorList>
    </citation>
    <scope>NUCLEOTIDE SEQUENCE [LARGE SCALE GENOMIC DNA]</scope>
</reference>
<comment type="similarity">
    <text evidence="4">Belongs to the gamma-BBH/TMLD family.</text>
</comment>
<feature type="region of interest" description="Disordered" evidence="10">
    <location>
        <begin position="34"/>
        <end position="55"/>
    </location>
</feature>
<evidence type="ECO:0000259" key="11">
    <source>
        <dbReference type="Pfam" id="PF02668"/>
    </source>
</evidence>
<keyword evidence="14" id="KW-1185">Reference proteome</keyword>
<dbReference type="Proteomes" id="UP000494165">
    <property type="component" value="Unassembled WGS sequence"/>
</dbReference>
<dbReference type="FunFam" id="3.60.130.10:FF:000001">
    <property type="entry name" value="Trimethyllysine dioxygenase, mitochondrial"/>
    <property type="match status" value="1"/>
</dbReference>
<dbReference type="InterPro" id="IPR003819">
    <property type="entry name" value="TauD/TfdA-like"/>
</dbReference>
<dbReference type="FunFam" id="3.30.2020.30:FF:000002">
    <property type="entry name" value="Putative gamma-butyrobetaine dioxygenase"/>
    <property type="match status" value="1"/>
</dbReference>
<evidence type="ECO:0008006" key="15">
    <source>
        <dbReference type="Google" id="ProtNLM"/>
    </source>
</evidence>
<evidence type="ECO:0000256" key="1">
    <source>
        <dbReference type="ARBA" id="ARBA00001954"/>
    </source>
</evidence>
<keyword evidence="9" id="KW-0408">Iron</keyword>
<evidence type="ECO:0000256" key="10">
    <source>
        <dbReference type="SAM" id="MobiDB-lite"/>
    </source>
</evidence>
<feature type="domain" description="Gamma-butyrobetaine hydroxylase-like N-terminal" evidence="12">
    <location>
        <begin position="67"/>
        <end position="147"/>
    </location>
</feature>
<dbReference type="GO" id="GO:0016706">
    <property type="term" value="F:2-oxoglutarate-dependent dioxygenase activity"/>
    <property type="evidence" value="ECO:0007669"/>
    <property type="project" value="UniProtKB-ARBA"/>
</dbReference>
<gene>
    <name evidence="13" type="ORF">CLODIP_2_CD12262</name>
</gene>
<feature type="compositionally biased region" description="Low complexity" evidence="10">
    <location>
        <begin position="42"/>
        <end position="55"/>
    </location>
</feature>
<accession>A0A8S1DN48</accession>
<evidence type="ECO:0000259" key="12">
    <source>
        <dbReference type="Pfam" id="PF06155"/>
    </source>
</evidence>
<sequence>MLRTMYGQAKLLLGHGKEGSHLISISTEAHRTASSTATNFSVQPQPKQQQPQQPQVPKAAVSRARLARHLELTWRQGSASHFPLTWLRDNCQCPQCYHPESKSRTVDWATCDVTIKPKDVQVSDDGKTVIVDWLDAHNSRFSAEWLHERRFEEDARKKWLSTYKQKKHIWGSAQEENFPRKRFNFSAVMSTDGGLLQWLLELEMRGVAILEGADSDESTVRKLAERVAFIRRTHYGEEFNVKSKSDPSNVAYTEQALQLHTDLPYYEYKPGVNMLHCLMQAQGEGGENQLVDSLRVAMQLKQNNPEAYKALTTVPIDWSDRGVEDGRPFQSLHRAPVICEDAEGNVVRVNYSQPQRDSHFSVPLEQVDGWYLALKEFTRLALSDENCVQYKTKPGEILSFDNLRILHGRSSYSPAVNQIYERHIVGAYLDWDEIRSRIRVLSQQEPTPLAH</sequence>
<evidence type="ECO:0000256" key="3">
    <source>
        <dbReference type="ARBA" id="ARBA00005022"/>
    </source>
</evidence>
<dbReference type="CDD" id="cd00250">
    <property type="entry name" value="CAS_like"/>
    <property type="match status" value="1"/>
</dbReference>
<dbReference type="Pfam" id="PF06155">
    <property type="entry name" value="GBBH-like_N"/>
    <property type="match status" value="1"/>
</dbReference>
<dbReference type="GO" id="GO:0045329">
    <property type="term" value="P:carnitine biosynthetic process"/>
    <property type="evidence" value="ECO:0007669"/>
    <property type="project" value="UniProtKB-KW"/>
</dbReference>
<evidence type="ECO:0000256" key="5">
    <source>
        <dbReference type="ARBA" id="ARBA00022723"/>
    </source>
</evidence>
<dbReference type="InterPro" id="IPR050411">
    <property type="entry name" value="AlphaKG_dependent_hydroxylases"/>
</dbReference>
<dbReference type="OrthoDB" id="406634at2759"/>
<dbReference type="InterPro" id="IPR042098">
    <property type="entry name" value="TauD-like_sf"/>
</dbReference>
<dbReference type="Pfam" id="PF02668">
    <property type="entry name" value="TauD"/>
    <property type="match status" value="1"/>
</dbReference>
<dbReference type="GO" id="GO:0046872">
    <property type="term" value="F:metal ion binding"/>
    <property type="evidence" value="ECO:0007669"/>
    <property type="project" value="UniProtKB-KW"/>
</dbReference>
<evidence type="ECO:0000256" key="7">
    <source>
        <dbReference type="ARBA" id="ARBA00022964"/>
    </source>
</evidence>
<dbReference type="SUPFAM" id="SSF51197">
    <property type="entry name" value="Clavaminate synthase-like"/>
    <property type="match status" value="1"/>
</dbReference>
<evidence type="ECO:0000313" key="13">
    <source>
        <dbReference type="EMBL" id="CAB3383879.1"/>
    </source>
</evidence>
<evidence type="ECO:0000256" key="4">
    <source>
        <dbReference type="ARBA" id="ARBA00008654"/>
    </source>
</evidence>
<dbReference type="Gene3D" id="3.30.2020.30">
    <property type="match status" value="1"/>
</dbReference>
<protein>
    <recommendedName>
        <fullName evidence="15">Gamma-butyrobetaine dioxygenase</fullName>
    </recommendedName>
</protein>
<evidence type="ECO:0000313" key="14">
    <source>
        <dbReference type="Proteomes" id="UP000494165"/>
    </source>
</evidence>
<organism evidence="13 14">
    <name type="scientific">Cloeon dipterum</name>
    <dbReference type="NCBI Taxonomy" id="197152"/>
    <lineage>
        <taxon>Eukaryota</taxon>
        <taxon>Metazoa</taxon>
        <taxon>Ecdysozoa</taxon>
        <taxon>Arthropoda</taxon>
        <taxon>Hexapoda</taxon>
        <taxon>Insecta</taxon>
        <taxon>Pterygota</taxon>
        <taxon>Palaeoptera</taxon>
        <taxon>Ephemeroptera</taxon>
        <taxon>Pisciforma</taxon>
        <taxon>Baetidae</taxon>
        <taxon>Cloeon</taxon>
    </lineage>
</organism>
<comment type="caution">
    <text evidence="13">The sequence shown here is derived from an EMBL/GenBank/DDBJ whole genome shotgun (WGS) entry which is preliminary data.</text>
</comment>
<keyword evidence="6" id="KW-0124">Carnitine biosynthesis</keyword>
<dbReference type="AlphaFoldDB" id="A0A8S1DN48"/>
<keyword evidence="5" id="KW-0479">Metal-binding</keyword>
<comment type="cofactor">
    <cofactor evidence="1">
        <name>Fe(2+)</name>
        <dbReference type="ChEBI" id="CHEBI:29033"/>
    </cofactor>
</comment>
<feature type="domain" description="TauD/TfdA-like" evidence="11">
    <location>
        <begin position="180"/>
        <end position="428"/>
    </location>
</feature>
<keyword evidence="7" id="KW-0223">Dioxygenase</keyword>
<dbReference type="PANTHER" id="PTHR10696:SF33">
    <property type="entry name" value="GAMMA-BUTYROBETAINE DIOXYGENASE"/>
    <property type="match status" value="1"/>
</dbReference>
<evidence type="ECO:0000256" key="8">
    <source>
        <dbReference type="ARBA" id="ARBA00023002"/>
    </source>
</evidence>
<dbReference type="PANTHER" id="PTHR10696">
    <property type="entry name" value="GAMMA-BUTYROBETAINE HYDROXYLASE-RELATED"/>
    <property type="match status" value="1"/>
</dbReference>